<dbReference type="InterPro" id="IPR007278">
    <property type="entry name" value="DUF397"/>
</dbReference>
<evidence type="ECO:0000259" key="1">
    <source>
        <dbReference type="Pfam" id="PF04149"/>
    </source>
</evidence>
<dbReference type="Proteomes" id="UP001596096">
    <property type="component" value="Unassembled WGS sequence"/>
</dbReference>
<name>A0ABW1BWN7_9ACTN</name>
<dbReference type="RefSeq" id="WP_308249171.1">
    <property type="nucleotide sequence ID" value="NZ_JAHKRN010000047.1"/>
</dbReference>
<accession>A0ABW1BWN7</accession>
<evidence type="ECO:0000313" key="3">
    <source>
        <dbReference type="Proteomes" id="UP001596096"/>
    </source>
</evidence>
<organism evidence="2 3">
    <name type="scientific">Nonomuraea harbinensis</name>
    <dbReference type="NCBI Taxonomy" id="1286938"/>
    <lineage>
        <taxon>Bacteria</taxon>
        <taxon>Bacillati</taxon>
        <taxon>Actinomycetota</taxon>
        <taxon>Actinomycetes</taxon>
        <taxon>Streptosporangiales</taxon>
        <taxon>Streptosporangiaceae</taxon>
        <taxon>Nonomuraea</taxon>
    </lineage>
</organism>
<comment type="caution">
    <text evidence="2">The sequence shown here is derived from an EMBL/GenBank/DDBJ whole genome shotgun (WGS) entry which is preliminary data.</text>
</comment>
<dbReference type="Pfam" id="PF04149">
    <property type="entry name" value="DUF397"/>
    <property type="match status" value="1"/>
</dbReference>
<gene>
    <name evidence="2" type="ORF">ACFPUY_18000</name>
</gene>
<feature type="domain" description="DUF397" evidence="1">
    <location>
        <begin position="81"/>
        <end position="134"/>
    </location>
</feature>
<dbReference type="EMBL" id="JBHSNW010000008">
    <property type="protein sequence ID" value="MFC5816993.1"/>
    <property type="molecule type" value="Genomic_DNA"/>
</dbReference>
<keyword evidence="3" id="KW-1185">Reference proteome</keyword>
<evidence type="ECO:0000313" key="2">
    <source>
        <dbReference type="EMBL" id="MFC5816993.1"/>
    </source>
</evidence>
<reference evidence="3" key="1">
    <citation type="journal article" date="2019" name="Int. J. Syst. Evol. Microbiol.">
        <title>The Global Catalogue of Microorganisms (GCM) 10K type strain sequencing project: providing services to taxonomists for standard genome sequencing and annotation.</title>
        <authorList>
            <consortium name="The Broad Institute Genomics Platform"/>
            <consortium name="The Broad Institute Genome Sequencing Center for Infectious Disease"/>
            <person name="Wu L."/>
            <person name="Ma J."/>
        </authorList>
    </citation>
    <scope>NUCLEOTIDE SEQUENCE [LARGE SCALE GENOMIC DNA]</scope>
    <source>
        <strain evidence="3">CGMCC 4.7106</strain>
    </source>
</reference>
<proteinExistence type="predicted"/>
<protein>
    <submittedName>
        <fullName evidence="2">DUF397 domain-containing protein</fullName>
    </submittedName>
</protein>
<sequence length="142" mass="15568">MGGPRPRLGNLQRGREARRLRPLPLIRYPTRAWPVVRPSPISNDTDMCVTEGFGHHNRPRIAGMTSTGVDRLLRIGLPVGVWTKAKASGGNGGSCVEVMRRPDDSVLLRDTKDQGKGPVLAFGPDEWRAFLDGVSKGEFDLP</sequence>